<protein>
    <submittedName>
        <fullName evidence="1">Uncharacterized protein</fullName>
    </submittedName>
</protein>
<dbReference type="EMBL" id="SOYY01000013">
    <property type="protein sequence ID" value="KAA0712739.1"/>
    <property type="molecule type" value="Genomic_DNA"/>
</dbReference>
<organism evidence="1 2">
    <name type="scientific">Triplophysa tibetana</name>
    <dbReference type="NCBI Taxonomy" id="1572043"/>
    <lineage>
        <taxon>Eukaryota</taxon>
        <taxon>Metazoa</taxon>
        <taxon>Chordata</taxon>
        <taxon>Craniata</taxon>
        <taxon>Vertebrata</taxon>
        <taxon>Euteleostomi</taxon>
        <taxon>Actinopterygii</taxon>
        <taxon>Neopterygii</taxon>
        <taxon>Teleostei</taxon>
        <taxon>Ostariophysi</taxon>
        <taxon>Cypriniformes</taxon>
        <taxon>Nemacheilidae</taxon>
        <taxon>Triplophysa</taxon>
    </lineage>
</organism>
<gene>
    <name evidence="1" type="ORF">E1301_Tti004896</name>
</gene>
<evidence type="ECO:0000313" key="1">
    <source>
        <dbReference type="EMBL" id="KAA0712739.1"/>
    </source>
</evidence>
<keyword evidence="2" id="KW-1185">Reference proteome</keyword>
<reference evidence="1 2" key="1">
    <citation type="journal article" date="2019" name="Mol. Ecol. Resour.">
        <title>Chromosome-level genome assembly of Triplophysa tibetana, a fish adapted to the harsh high-altitude environment of the Tibetan Plateau.</title>
        <authorList>
            <person name="Yang X."/>
            <person name="Liu H."/>
            <person name="Ma Z."/>
            <person name="Zou Y."/>
            <person name="Zou M."/>
            <person name="Mao Y."/>
            <person name="Li X."/>
            <person name="Wang H."/>
            <person name="Chen T."/>
            <person name="Wang W."/>
            <person name="Yang R."/>
        </authorList>
    </citation>
    <scope>NUCLEOTIDE SEQUENCE [LARGE SCALE GENOMIC DNA]</scope>
    <source>
        <strain evidence="1">TTIB1903HZAU</strain>
        <tissue evidence="1">Muscle</tissue>
    </source>
</reference>
<comment type="caution">
    <text evidence="1">The sequence shown here is derived from an EMBL/GenBank/DDBJ whole genome shotgun (WGS) entry which is preliminary data.</text>
</comment>
<accession>A0A5A9NVG0</accession>
<proteinExistence type="predicted"/>
<dbReference type="AlphaFoldDB" id="A0A5A9NVG0"/>
<dbReference type="Proteomes" id="UP000324632">
    <property type="component" value="Chromosome 13"/>
</dbReference>
<evidence type="ECO:0000313" key="2">
    <source>
        <dbReference type="Proteomes" id="UP000324632"/>
    </source>
</evidence>
<name>A0A5A9NVG0_9TELE</name>
<sequence>MVLQDLLVAVTIGRITFSEVRTPRISARDIARCTTERSSLTLNSARNHHTRTGSLALRFGADWHRRAEAQQSDSCRLQVLVARYITNAGIRCAQSDLQREDVRRVCEVVTARMDRRKYFTLLLLVFHLQRAFGEFFPGKFACSDAAFGHFVRGLNSVTQDGMKV</sequence>